<dbReference type="Proteomes" id="UP001500187">
    <property type="component" value="Unassembled WGS sequence"/>
</dbReference>
<gene>
    <name evidence="4" type="ORF">GCM10023352_02850</name>
</gene>
<dbReference type="RefSeq" id="WP_345443829.1">
    <property type="nucleotide sequence ID" value="NZ_BAABKP010000001.1"/>
</dbReference>
<accession>A0ABP9B149</accession>
<keyword evidence="2" id="KW-0812">Transmembrane</keyword>
<dbReference type="Gene3D" id="3.30.70.2390">
    <property type="match status" value="1"/>
</dbReference>
<name>A0ABP9B149_9MICC</name>
<sequence length="304" mass="31733">MSPYPRDEFDDIDEATARRGAYRARPKANTTSARGLVLMVLSGVLALLVGGFMYVISPRTDSPEAAVEASASSSASPSEEAPAALNIEGTTVEIYNSSAPAGSAAVAARLIESKGYTVRTTGNWAGTYTTESTVNFATGTSSEANDIADTLSLPFIAQDYEAESGLVYVVLGADFDAASFEDAAEPAETADSTEPAEEQGGGEASQAPESTPAASSQTGAQGLYVLDPATGTFVEVTESTASGLTRYSYDPATDTYQEYNPQQGYTPYNAPVVTYSYQPDTGTFVLDPAGTYIFDAASGTYVLR</sequence>
<feature type="domain" description="LytR/CpsA/Psr regulator C-terminal" evidence="3">
    <location>
        <begin position="90"/>
        <end position="175"/>
    </location>
</feature>
<evidence type="ECO:0000256" key="2">
    <source>
        <dbReference type="SAM" id="Phobius"/>
    </source>
</evidence>
<dbReference type="EMBL" id="BAABKP010000001">
    <property type="protein sequence ID" value="GAA4788503.1"/>
    <property type="molecule type" value="Genomic_DNA"/>
</dbReference>
<reference evidence="5" key="1">
    <citation type="journal article" date="2019" name="Int. J. Syst. Evol. Microbiol.">
        <title>The Global Catalogue of Microorganisms (GCM) 10K type strain sequencing project: providing services to taxonomists for standard genome sequencing and annotation.</title>
        <authorList>
            <consortium name="The Broad Institute Genomics Platform"/>
            <consortium name="The Broad Institute Genome Sequencing Center for Infectious Disease"/>
            <person name="Wu L."/>
            <person name="Ma J."/>
        </authorList>
    </citation>
    <scope>NUCLEOTIDE SEQUENCE [LARGE SCALE GENOMIC DNA]</scope>
    <source>
        <strain evidence="5">JCM 18541</strain>
    </source>
</reference>
<feature type="region of interest" description="Disordered" evidence="1">
    <location>
        <begin position="183"/>
        <end position="218"/>
    </location>
</feature>
<keyword evidence="5" id="KW-1185">Reference proteome</keyword>
<evidence type="ECO:0000313" key="5">
    <source>
        <dbReference type="Proteomes" id="UP001500187"/>
    </source>
</evidence>
<comment type="caution">
    <text evidence="4">The sequence shown here is derived from an EMBL/GenBank/DDBJ whole genome shotgun (WGS) entry which is preliminary data.</text>
</comment>
<dbReference type="Pfam" id="PF13399">
    <property type="entry name" value="LytR_C"/>
    <property type="match status" value="1"/>
</dbReference>
<dbReference type="InterPro" id="IPR027381">
    <property type="entry name" value="LytR/CpsA/Psr_C"/>
</dbReference>
<keyword evidence="2" id="KW-0472">Membrane</keyword>
<proteinExistence type="predicted"/>
<organism evidence="4 5">
    <name type="scientific">Rothia endophytica</name>
    <dbReference type="NCBI Taxonomy" id="1324766"/>
    <lineage>
        <taxon>Bacteria</taxon>
        <taxon>Bacillati</taxon>
        <taxon>Actinomycetota</taxon>
        <taxon>Actinomycetes</taxon>
        <taxon>Micrococcales</taxon>
        <taxon>Micrococcaceae</taxon>
        <taxon>Rothia</taxon>
    </lineage>
</organism>
<protein>
    <recommendedName>
        <fullName evidence="3">LytR/CpsA/Psr regulator C-terminal domain-containing protein</fullName>
    </recommendedName>
</protein>
<evidence type="ECO:0000259" key="3">
    <source>
        <dbReference type="Pfam" id="PF13399"/>
    </source>
</evidence>
<keyword evidence="2" id="KW-1133">Transmembrane helix</keyword>
<evidence type="ECO:0000313" key="4">
    <source>
        <dbReference type="EMBL" id="GAA4788503.1"/>
    </source>
</evidence>
<evidence type="ECO:0000256" key="1">
    <source>
        <dbReference type="SAM" id="MobiDB-lite"/>
    </source>
</evidence>
<feature type="compositionally biased region" description="Polar residues" evidence="1">
    <location>
        <begin position="207"/>
        <end position="218"/>
    </location>
</feature>
<feature type="transmembrane region" description="Helical" evidence="2">
    <location>
        <begin position="35"/>
        <end position="56"/>
    </location>
</feature>